<keyword evidence="10" id="KW-0418">Kinase</keyword>
<accession>A0A392P0D8</accession>
<keyword evidence="2" id="KW-0433">Leucine-rich repeat</keyword>
<evidence type="ECO:0000313" key="11">
    <source>
        <dbReference type="Proteomes" id="UP000265520"/>
    </source>
</evidence>
<dbReference type="PANTHER" id="PTHR47986:SF34">
    <property type="entry name" value="RECEPTOR-LIKE KINASE TMK2"/>
    <property type="match status" value="1"/>
</dbReference>
<dbReference type="EMBL" id="LXQA010056599">
    <property type="protein sequence ID" value="MCI04816.1"/>
    <property type="molecule type" value="Genomic_DNA"/>
</dbReference>
<dbReference type="InterPro" id="IPR011009">
    <property type="entry name" value="Kinase-like_dom_sf"/>
</dbReference>
<dbReference type="SUPFAM" id="SSF56112">
    <property type="entry name" value="Protein kinase-like (PK-like)"/>
    <property type="match status" value="1"/>
</dbReference>
<dbReference type="AlphaFoldDB" id="A0A392P0D8"/>
<dbReference type="GO" id="GO:0016020">
    <property type="term" value="C:membrane"/>
    <property type="evidence" value="ECO:0007669"/>
    <property type="project" value="UniProtKB-SubCell"/>
</dbReference>
<reference evidence="10 11" key="1">
    <citation type="journal article" date="2018" name="Front. Plant Sci.">
        <title>Red Clover (Trifolium pratense) and Zigzag Clover (T. medium) - A Picture of Genomic Similarities and Differences.</title>
        <authorList>
            <person name="Dluhosova J."/>
            <person name="Istvanek J."/>
            <person name="Nedelnik J."/>
            <person name="Repkova J."/>
        </authorList>
    </citation>
    <scope>NUCLEOTIDE SEQUENCE [LARGE SCALE GENOMIC DNA]</scope>
    <source>
        <strain evidence="11">cv. 10/8</strain>
        <tissue evidence="10">Leaf</tissue>
    </source>
</reference>
<comment type="caution">
    <text evidence="10">The sequence shown here is derived from an EMBL/GenBank/DDBJ whole genome shotgun (WGS) entry which is preliminary data.</text>
</comment>
<evidence type="ECO:0000313" key="10">
    <source>
        <dbReference type="EMBL" id="MCI04816.1"/>
    </source>
</evidence>
<evidence type="ECO:0000256" key="3">
    <source>
        <dbReference type="ARBA" id="ARBA00022692"/>
    </source>
</evidence>
<keyword evidence="5" id="KW-0677">Repeat</keyword>
<evidence type="ECO:0000256" key="9">
    <source>
        <dbReference type="ARBA" id="ARBA00023180"/>
    </source>
</evidence>
<keyword evidence="11" id="KW-1185">Reference proteome</keyword>
<sequence length="154" mass="16792">VANFGLVCLAADEKASMEEKFAGTFGYMAPEYADKDLFHTVIDPTIDINKETLASIHTVAELAGHCSAREPNQRPNMDYVVQVLLSLVQEWRPSDSISEDKYGNEALKKSHAHEGTSHWGESSSSLVPSLDNMHTSIPYHPYGFSGSSTSADGT</sequence>
<evidence type="ECO:0000256" key="4">
    <source>
        <dbReference type="ARBA" id="ARBA00022729"/>
    </source>
</evidence>
<dbReference type="GO" id="GO:0016301">
    <property type="term" value="F:kinase activity"/>
    <property type="evidence" value="ECO:0007669"/>
    <property type="project" value="UniProtKB-KW"/>
</dbReference>
<proteinExistence type="predicted"/>
<evidence type="ECO:0000256" key="5">
    <source>
        <dbReference type="ARBA" id="ARBA00022737"/>
    </source>
</evidence>
<dbReference type="PANTHER" id="PTHR47986">
    <property type="entry name" value="OSJNBA0070M12.3 PROTEIN"/>
    <property type="match status" value="1"/>
</dbReference>
<evidence type="ECO:0000256" key="1">
    <source>
        <dbReference type="ARBA" id="ARBA00004167"/>
    </source>
</evidence>
<protein>
    <submittedName>
        <fullName evidence="10">Putative receptor protein kinase TMK1-like</fullName>
    </submittedName>
</protein>
<keyword evidence="3" id="KW-0812">Transmembrane</keyword>
<keyword evidence="10" id="KW-0808">Transferase</keyword>
<keyword evidence="4" id="KW-0732">Signal</keyword>
<evidence type="ECO:0000256" key="8">
    <source>
        <dbReference type="ARBA" id="ARBA00023170"/>
    </source>
</evidence>
<keyword evidence="6" id="KW-1133">Transmembrane helix</keyword>
<dbReference type="InterPro" id="IPR052422">
    <property type="entry name" value="Auxin_Ser/Thr_Kinase"/>
</dbReference>
<evidence type="ECO:0000256" key="6">
    <source>
        <dbReference type="ARBA" id="ARBA00022989"/>
    </source>
</evidence>
<dbReference type="Gene3D" id="1.10.510.10">
    <property type="entry name" value="Transferase(Phosphotransferase) domain 1"/>
    <property type="match status" value="1"/>
</dbReference>
<keyword evidence="8 10" id="KW-0675">Receptor</keyword>
<comment type="subcellular location">
    <subcellularLocation>
        <location evidence="1">Membrane</location>
        <topology evidence="1">Single-pass membrane protein</topology>
    </subcellularLocation>
</comment>
<feature type="non-terminal residue" evidence="10">
    <location>
        <position position="1"/>
    </location>
</feature>
<organism evidence="10 11">
    <name type="scientific">Trifolium medium</name>
    <dbReference type="NCBI Taxonomy" id="97028"/>
    <lineage>
        <taxon>Eukaryota</taxon>
        <taxon>Viridiplantae</taxon>
        <taxon>Streptophyta</taxon>
        <taxon>Embryophyta</taxon>
        <taxon>Tracheophyta</taxon>
        <taxon>Spermatophyta</taxon>
        <taxon>Magnoliopsida</taxon>
        <taxon>eudicotyledons</taxon>
        <taxon>Gunneridae</taxon>
        <taxon>Pentapetalae</taxon>
        <taxon>rosids</taxon>
        <taxon>fabids</taxon>
        <taxon>Fabales</taxon>
        <taxon>Fabaceae</taxon>
        <taxon>Papilionoideae</taxon>
        <taxon>50 kb inversion clade</taxon>
        <taxon>NPAAA clade</taxon>
        <taxon>Hologalegina</taxon>
        <taxon>IRL clade</taxon>
        <taxon>Trifolieae</taxon>
        <taxon>Trifolium</taxon>
    </lineage>
</organism>
<name>A0A392P0D8_9FABA</name>
<keyword evidence="7" id="KW-0472">Membrane</keyword>
<evidence type="ECO:0000256" key="2">
    <source>
        <dbReference type="ARBA" id="ARBA00022614"/>
    </source>
</evidence>
<keyword evidence="9" id="KW-0325">Glycoprotein</keyword>
<dbReference type="Proteomes" id="UP000265520">
    <property type="component" value="Unassembled WGS sequence"/>
</dbReference>
<evidence type="ECO:0000256" key="7">
    <source>
        <dbReference type="ARBA" id="ARBA00023136"/>
    </source>
</evidence>